<dbReference type="AlphaFoldDB" id="A0A2C9USW6"/>
<dbReference type="EMBL" id="CM004399">
    <property type="protein sequence ID" value="OAY33998.1"/>
    <property type="molecule type" value="Genomic_DNA"/>
</dbReference>
<organism evidence="1">
    <name type="scientific">Manihot esculenta</name>
    <name type="common">Cassava</name>
    <name type="synonym">Jatropha manihot</name>
    <dbReference type="NCBI Taxonomy" id="3983"/>
    <lineage>
        <taxon>Eukaryota</taxon>
        <taxon>Viridiplantae</taxon>
        <taxon>Streptophyta</taxon>
        <taxon>Embryophyta</taxon>
        <taxon>Tracheophyta</taxon>
        <taxon>Spermatophyta</taxon>
        <taxon>Magnoliopsida</taxon>
        <taxon>eudicotyledons</taxon>
        <taxon>Gunneridae</taxon>
        <taxon>Pentapetalae</taxon>
        <taxon>rosids</taxon>
        <taxon>fabids</taxon>
        <taxon>Malpighiales</taxon>
        <taxon>Euphorbiaceae</taxon>
        <taxon>Crotonoideae</taxon>
        <taxon>Manihoteae</taxon>
        <taxon>Manihot</taxon>
    </lineage>
</organism>
<proteinExistence type="predicted"/>
<reference evidence="1" key="1">
    <citation type="submission" date="2016-02" db="EMBL/GenBank/DDBJ databases">
        <title>WGS assembly of Manihot esculenta.</title>
        <authorList>
            <person name="Bredeson J.V."/>
            <person name="Prochnik S.E."/>
            <person name="Lyons J.B."/>
            <person name="Schmutz J."/>
            <person name="Grimwood J."/>
            <person name="Vrebalov J."/>
            <person name="Bart R.S."/>
            <person name="Amuge T."/>
            <person name="Ferguson M.E."/>
            <person name="Green R."/>
            <person name="Putnam N."/>
            <person name="Stites J."/>
            <person name="Rounsley S."/>
            <person name="Rokhsar D.S."/>
        </authorList>
    </citation>
    <scope>NUCLEOTIDE SEQUENCE [LARGE SCALE GENOMIC DNA]</scope>
    <source>
        <tissue evidence="1">Leaf</tissue>
    </source>
</reference>
<accession>A0A2C9USW6</accession>
<sequence length="33" mass="3907">MSKILCLLRLKVLSRKTDYHMRAFCSLVQKINP</sequence>
<name>A0A2C9USW6_MANES</name>
<protein>
    <submittedName>
        <fullName evidence="1">Uncharacterized protein</fullName>
    </submittedName>
</protein>
<evidence type="ECO:0000313" key="1">
    <source>
        <dbReference type="EMBL" id="OAY33998.1"/>
    </source>
</evidence>
<gene>
    <name evidence="1" type="ORF">MANES_13G141900</name>
</gene>